<keyword evidence="1" id="KW-0472">Membrane</keyword>
<organism evidence="2 3">
    <name type="scientific">Bacillus toyonensis</name>
    <dbReference type="NCBI Taxonomy" id="155322"/>
    <lineage>
        <taxon>Bacteria</taxon>
        <taxon>Bacillati</taxon>
        <taxon>Bacillota</taxon>
        <taxon>Bacilli</taxon>
        <taxon>Bacillales</taxon>
        <taxon>Bacillaceae</taxon>
        <taxon>Bacillus</taxon>
        <taxon>Bacillus cereus group</taxon>
    </lineage>
</organism>
<dbReference type="AlphaFoldDB" id="A0AB36SLL1"/>
<gene>
    <name evidence="2" type="ORF">CN596_14865</name>
</gene>
<dbReference type="EMBL" id="NUAJ01000015">
    <property type="protein sequence ID" value="PEN53765.1"/>
    <property type="molecule type" value="Genomic_DNA"/>
</dbReference>
<sequence length="71" mass="8601">MIFLYPEMKEGKRKALFLVYRTKGVNVMNVWLFAGCMFLVAVFLNTLLLFGHRMMKKRRNKKWKRETEIID</sequence>
<keyword evidence="1" id="KW-0812">Transmembrane</keyword>
<accession>A0AB36SLL1</accession>
<evidence type="ECO:0000256" key="1">
    <source>
        <dbReference type="SAM" id="Phobius"/>
    </source>
</evidence>
<comment type="caution">
    <text evidence="2">The sequence shown here is derived from an EMBL/GenBank/DDBJ whole genome shotgun (WGS) entry which is preliminary data.</text>
</comment>
<evidence type="ECO:0000313" key="3">
    <source>
        <dbReference type="Proteomes" id="UP000220934"/>
    </source>
</evidence>
<proteinExistence type="predicted"/>
<evidence type="ECO:0000313" key="2">
    <source>
        <dbReference type="EMBL" id="PEN53765.1"/>
    </source>
</evidence>
<reference evidence="2 3" key="1">
    <citation type="submission" date="2017-09" db="EMBL/GenBank/DDBJ databases">
        <title>Large-scale bioinformatics analysis of Bacillus genomes uncovers conserved roles of natural products in bacterial physiology.</title>
        <authorList>
            <consortium name="Agbiome Team Llc"/>
            <person name="Bleich R.M."/>
            <person name="Kirk G.J."/>
            <person name="Santa Maria K.C."/>
            <person name="Allen S.E."/>
            <person name="Farag S."/>
            <person name="Shank E.A."/>
            <person name="Bowers A."/>
        </authorList>
    </citation>
    <scope>NUCLEOTIDE SEQUENCE [LARGE SCALE GENOMIC DNA]</scope>
    <source>
        <strain evidence="2 3">AFS027958</strain>
    </source>
</reference>
<name>A0AB36SLL1_9BACI</name>
<dbReference type="Proteomes" id="UP000220934">
    <property type="component" value="Unassembled WGS sequence"/>
</dbReference>
<keyword evidence="1" id="KW-1133">Transmembrane helix</keyword>
<feature type="transmembrane region" description="Helical" evidence="1">
    <location>
        <begin position="30"/>
        <end position="51"/>
    </location>
</feature>
<protein>
    <submittedName>
        <fullName evidence="2">Uncharacterized protein</fullName>
    </submittedName>
</protein>